<proteinExistence type="predicted"/>
<gene>
    <name evidence="3" type="ORF">DWU89_20020</name>
    <name evidence="2" type="ORF">H8784_19510</name>
</gene>
<dbReference type="InterPro" id="IPR011579">
    <property type="entry name" value="ATPase_dom"/>
</dbReference>
<dbReference type="GO" id="GO:0005524">
    <property type="term" value="F:ATP binding"/>
    <property type="evidence" value="ECO:0007669"/>
    <property type="project" value="UniProtKB-KW"/>
</dbReference>
<sequence length="373" mass="43161">MKLNNPFLIAGYHSPEYFCDRQNETETITNALQNERNITLIAPRRMGKTGLIKNVFYHLEKKNEIVPVYMDIFSTQNLNEFVHLFAISVLEALDSNVQKLIGKVSNFLKSCHPVLTFDEITGQPQVSIEISPNKEEATLREIFDYIAASDKRCVIAIDEFQQIAEYPEKGVEALLRSYIQFVPNARFIFAGSKQHIMQEMFLSAKRPFYQSTQIVTIEAIRKEEYYDFTRHFFQEANRKFDSDTFYYMYDEFEGHTWYMQALLNRLYGYGTDITDKTFTNRAIQELTDEGIYGYQNLIAAYSGVAAKLMKAIAKEGTVAEINSGKFISKYKLKAASSVNTALAKLIDKEIVYKSTQGYMIYDRFMSIWLSRQP</sequence>
<dbReference type="RefSeq" id="WP_115501392.1">
    <property type="nucleotide sequence ID" value="NZ_JACRTI010000096.1"/>
</dbReference>
<keyword evidence="3" id="KW-0067">ATP-binding</keyword>
<protein>
    <submittedName>
        <fullName evidence="3">ATP-binding protein</fullName>
    </submittedName>
</protein>
<dbReference type="PANTHER" id="PTHR34301">
    <property type="entry name" value="DNA-BINDING PROTEIN-RELATED"/>
    <property type="match status" value="1"/>
</dbReference>
<name>A0A3D8H8P5_9BACT</name>
<dbReference type="Pfam" id="PF01637">
    <property type="entry name" value="ATPase_2"/>
    <property type="match status" value="1"/>
</dbReference>
<dbReference type="EMBL" id="JACRTI010000096">
    <property type="protein sequence ID" value="MBC8603897.1"/>
    <property type="molecule type" value="Genomic_DNA"/>
</dbReference>
<keyword evidence="3" id="KW-0547">Nucleotide-binding</keyword>
<comment type="caution">
    <text evidence="3">The sequence shown here is derived from an EMBL/GenBank/DDBJ whole genome shotgun (WGS) entry which is preliminary data.</text>
</comment>
<dbReference type="InterPro" id="IPR027417">
    <property type="entry name" value="P-loop_NTPase"/>
</dbReference>
<evidence type="ECO:0000313" key="2">
    <source>
        <dbReference type="EMBL" id="MBC8603897.1"/>
    </source>
</evidence>
<keyword evidence="5" id="KW-1185">Reference proteome</keyword>
<dbReference type="Gene3D" id="3.40.50.300">
    <property type="entry name" value="P-loop containing nucleotide triphosphate hydrolases"/>
    <property type="match status" value="1"/>
</dbReference>
<accession>A0A3D8H8P5</accession>
<dbReference type="PANTHER" id="PTHR34301:SF8">
    <property type="entry name" value="ATPASE DOMAIN-CONTAINING PROTEIN"/>
    <property type="match status" value="1"/>
</dbReference>
<evidence type="ECO:0000313" key="5">
    <source>
        <dbReference type="Proteomes" id="UP000629596"/>
    </source>
</evidence>
<dbReference type="Proteomes" id="UP000256321">
    <property type="component" value="Unassembled WGS sequence"/>
</dbReference>
<evidence type="ECO:0000259" key="1">
    <source>
        <dbReference type="Pfam" id="PF01637"/>
    </source>
</evidence>
<reference evidence="2 5" key="2">
    <citation type="submission" date="2020-08" db="EMBL/GenBank/DDBJ databases">
        <title>Genome public.</title>
        <authorList>
            <person name="Liu C."/>
            <person name="Sun Q."/>
        </authorList>
    </citation>
    <scope>NUCLEOTIDE SEQUENCE [LARGE SCALE GENOMIC DNA]</scope>
    <source>
        <strain evidence="2 5">426_9</strain>
    </source>
</reference>
<dbReference type="EMBL" id="QREV01000096">
    <property type="protein sequence ID" value="RDU47355.1"/>
    <property type="molecule type" value="Genomic_DNA"/>
</dbReference>
<dbReference type="SUPFAM" id="SSF52540">
    <property type="entry name" value="P-loop containing nucleoside triphosphate hydrolases"/>
    <property type="match status" value="1"/>
</dbReference>
<dbReference type="AlphaFoldDB" id="A0A3D8H8P5"/>
<dbReference type="Proteomes" id="UP000629596">
    <property type="component" value="Unassembled WGS sequence"/>
</dbReference>
<reference evidence="3 4" key="1">
    <citation type="submission" date="2018-07" db="EMBL/GenBank/DDBJ databases">
        <title>Parabacteroides acidifaciens nov. sp., isolated from human feces.</title>
        <authorList>
            <person name="Wang Y.J."/>
        </authorList>
    </citation>
    <scope>NUCLEOTIDE SEQUENCE [LARGE SCALE GENOMIC DNA]</scope>
    <source>
        <strain evidence="3 4">426-9</strain>
    </source>
</reference>
<evidence type="ECO:0000313" key="3">
    <source>
        <dbReference type="EMBL" id="RDU47355.1"/>
    </source>
</evidence>
<feature type="domain" description="ATPase" evidence="1">
    <location>
        <begin position="18"/>
        <end position="259"/>
    </location>
</feature>
<evidence type="ECO:0000313" key="4">
    <source>
        <dbReference type="Proteomes" id="UP000256321"/>
    </source>
</evidence>
<organism evidence="3 4">
    <name type="scientific">Parabacteroides acidifaciens</name>
    <dbReference type="NCBI Taxonomy" id="2290935"/>
    <lineage>
        <taxon>Bacteria</taxon>
        <taxon>Pseudomonadati</taxon>
        <taxon>Bacteroidota</taxon>
        <taxon>Bacteroidia</taxon>
        <taxon>Bacteroidales</taxon>
        <taxon>Tannerellaceae</taxon>
        <taxon>Parabacteroides</taxon>
    </lineage>
</organism>